<dbReference type="EMBL" id="JROU02000165">
    <property type="protein sequence ID" value="OEH80208.1"/>
    <property type="molecule type" value="Genomic_DNA"/>
</dbReference>
<reference evidence="1 2" key="1">
    <citation type="journal article" date="2016" name="BMC Genomics">
        <title>Comparative genomics reveals Cyclospora cayetanensis possesses coccidia-like metabolism and invasion components but unique surface antigens.</title>
        <authorList>
            <person name="Liu S."/>
            <person name="Wang L."/>
            <person name="Zheng H."/>
            <person name="Xu Z."/>
            <person name="Roellig D.M."/>
            <person name="Li N."/>
            <person name="Frace M.A."/>
            <person name="Tang K."/>
            <person name="Arrowood M.J."/>
            <person name="Moss D.M."/>
            <person name="Zhang L."/>
            <person name="Feng Y."/>
            <person name="Xiao L."/>
        </authorList>
    </citation>
    <scope>NUCLEOTIDE SEQUENCE [LARGE SCALE GENOMIC DNA]</scope>
    <source>
        <strain evidence="1 2">CHN_HEN01</strain>
    </source>
</reference>
<keyword evidence="2" id="KW-1185">Reference proteome</keyword>
<dbReference type="Proteomes" id="UP000095192">
    <property type="component" value="Unassembled WGS sequence"/>
</dbReference>
<evidence type="ECO:0000313" key="2">
    <source>
        <dbReference type="Proteomes" id="UP000095192"/>
    </source>
</evidence>
<comment type="caution">
    <text evidence="1">The sequence shown here is derived from an EMBL/GenBank/DDBJ whole genome shotgun (WGS) entry which is preliminary data.</text>
</comment>
<protein>
    <submittedName>
        <fullName evidence="1">Uncharacterized protein</fullName>
    </submittedName>
</protein>
<name>A0A1D3D9U0_9EIME</name>
<accession>A0A1D3D9U0</accession>
<organism evidence="1 2">
    <name type="scientific">Cyclospora cayetanensis</name>
    <dbReference type="NCBI Taxonomy" id="88456"/>
    <lineage>
        <taxon>Eukaryota</taxon>
        <taxon>Sar</taxon>
        <taxon>Alveolata</taxon>
        <taxon>Apicomplexa</taxon>
        <taxon>Conoidasida</taxon>
        <taxon>Coccidia</taxon>
        <taxon>Eucoccidiorida</taxon>
        <taxon>Eimeriorina</taxon>
        <taxon>Eimeriidae</taxon>
        <taxon>Cyclospora</taxon>
    </lineage>
</organism>
<evidence type="ECO:0000313" key="1">
    <source>
        <dbReference type="EMBL" id="OEH80208.1"/>
    </source>
</evidence>
<sequence length="582" mass="61426">MLQDLASAFYLCGALRLPAPALHAALQAAASATAAALKTRRRVAACPALVAAAAERASQDALASETSALAAAGLAEVGAKPLALLWRCLHAQAGPSATDIALQRALQLPPAEAAAAAAAVLPQAARMQQHEALHNELLLGLCLLAQHSEASPAALVNSLHACGSVGVECADNATFEDAVALWLRLLAKPQAAAALRLPELVDVLQALLLLHARQMRRDVAGCAAAALRAVTSELHSRHRGVLQQQLQQAVGTVAAAAAAAAAAKGDPPASLLAPAEHVLWITAAAKYGIYDELLGSLMKGGVDCKMLMARASVLLRRANAQDGLQHQQFTGRHVVNLLSAFSREGVRDAKVFLLAADLLLRSGDSACRISRHGLLRSLETQDAVALLKAFGKARMLYIPLMQASRSLASAAAHTAARPLLLELIALVTLKLPVVFADNALLIAKNVTFELLPILEQKAQCFSQSQALTVLKALNRLSHPFPALQQELLQLLSQSIIAEAVQRFSLILPEALRHQLEARLPPETLLQKKVSLGQFPDKQCPGVNGERRAPSDGPDFLDEGNFQMDVASAEPATVTLNSGTHCW</sequence>
<gene>
    <name evidence="1" type="ORF">cyc_06207</name>
</gene>
<dbReference type="AlphaFoldDB" id="A0A1D3D9U0"/>
<proteinExistence type="predicted"/>
<dbReference type="VEuPathDB" id="ToxoDB:cyc_06207"/>
<dbReference type="InParanoid" id="A0A1D3D9U0"/>